<dbReference type="Gene3D" id="3.90.1530.10">
    <property type="entry name" value="Conserved hypothetical protein from pyrococcus furiosus pfu- 392566-001, ParB domain"/>
    <property type="match status" value="1"/>
</dbReference>
<reference evidence="2 3" key="1">
    <citation type="journal article" date="2013" name="Genome Biol. Evol.">
        <title>Genomes of Stigonematalean cyanobacteria (subsection V) and the evolution of oxygenic photosynthesis from prokaryotes to plastids.</title>
        <authorList>
            <person name="Dagan T."/>
            <person name="Roettger M."/>
            <person name="Stucken K."/>
            <person name="Landan G."/>
            <person name="Koch R."/>
            <person name="Major P."/>
            <person name="Gould S.B."/>
            <person name="Goremykin V.V."/>
            <person name="Rippka R."/>
            <person name="Tandeau de Marsac N."/>
            <person name="Gugger M."/>
            <person name="Lockhart P.J."/>
            <person name="Allen J.F."/>
            <person name="Brune I."/>
            <person name="Maus I."/>
            <person name="Puhler A."/>
            <person name="Martin W.F."/>
        </authorList>
    </citation>
    <scope>NUCLEOTIDE SEQUENCE [LARGE SCALE GENOMIC DNA]</scope>
    <source>
        <strain evidence="2 3">PCC 7110</strain>
    </source>
</reference>
<keyword evidence="3" id="KW-1185">Reference proteome</keyword>
<feature type="region of interest" description="Disordered" evidence="1">
    <location>
        <begin position="159"/>
        <end position="222"/>
    </location>
</feature>
<evidence type="ECO:0000313" key="2">
    <source>
        <dbReference type="EMBL" id="KYC43823.1"/>
    </source>
</evidence>
<comment type="caution">
    <text evidence="2">The sequence shown here is derived from an EMBL/GenBank/DDBJ whole genome shotgun (WGS) entry which is preliminary data.</text>
</comment>
<dbReference type="AlphaFoldDB" id="A0A139XGN7"/>
<sequence length="424" mass="48812">MNYKYRLADNSSAEHRSVHSFFVDDSWIYGESPTTSATIARKVFESRQSYWILKIDPEFKNLIPPLSFEEKLQLEANLQEFGCLDPLIVWKGTSILLDGHNRYEICTRLQMHYETVEIDLPSKDAAICWIANHQLGRRNVTPETASYLRGKRYLHLKGNKENNLKQNLPKGHFDPSEEEPQKKNPPKDKSFLSKEEPENVNLPKGHFDPSESTAKTLAEQHKVGERTIKRDAQFTTALDIIAQVLGEDLKHSILTRTAGLTKKDTLSLARIVRDEGKEAAQLFLKNKRNSLDITQQIKNKQRVPNPRRVGEICQIVAQGDPELKKFSKCWGIIKEVNLHSCYIQTWKMDFPTVKPENLEPVYVKCEVRAAQNCHRIRQLSDKIYKEYELTHVAVVEALARISDPSNLTAKQERMLAFLEQEYGL</sequence>
<name>A0A139XGN7_9CYAN</name>
<dbReference type="EMBL" id="ANNX02000012">
    <property type="protein sequence ID" value="KYC43823.1"/>
    <property type="molecule type" value="Genomic_DNA"/>
</dbReference>
<feature type="compositionally biased region" description="Basic and acidic residues" evidence="1">
    <location>
        <begin position="171"/>
        <end position="197"/>
    </location>
</feature>
<evidence type="ECO:0008006" key="4">
    <source>
        <dbReference type="Google" id="ProtNLM"/>
    </source>
</evidence>
<gene>
    <name evidence="2" type="ORF">WA1_01305</name>
</gene>
<accession>A0A139XGN7</accession>
<dbReference type="Proteomes" id="UP000076925">
    <property type="component" value="Unassembled WGS sequence"/>
</dbReference>
<dbReference type="SUPFAM" id="SSF110849">
    <property type="entry name" value="ParB/Sulfiredoxin"/>
    <property type="match status" value="1"/>
</dbReference>
<dbReference type="RefSeq" id="WP_017749243.1">
    <property type="nucleotide sequence ID" value="NZ_KQ976354.1"/>
</dbReference>
<evidence type="ECO:0000256" key="1">
    <source>
        <dbReference type="SAM" id="MobiDB-lite"/>
    </source>
</evidence>
<dbReference type="STRING" id="128403.WA1_01305"/>
<evidence type="ECO:0000313" key="3">
    <source>
        <dbReference type="Proteomes" id="UP000076925"/>
    </source>
</evidence>
<dbReference type="InterPro" id="IPR036086">
    <property type="entry name" value="ParB/Sulfiredoxin_sf"/>
</dbReference>
<organism evidence="2 3">
    <name type="scientific">Scytonema hofmannii PCC 7110</name>
    <dbReference type="NCBI Taxonomy" id="128403"/>
    <lineage>
        <taxon>Bacteria</taxon>
        <taxon>Bacillati</taxon>
        <taxon>Cyanobacteriota</taxon>
        <taxon>Cyanophyceae</taxon>
        <taxon>Nostocales</taxon>
        <taxon>Scytonemataceae</taxon>
        <taxon>Scytonema</taxon>
    </lineage>
</organism>
<proteinExistence type="predicted"/>
<protein>
    <recommendedName>
        <fullName evidence="4">ParB/Sulfiredoxin domain-containing protein</fullName>
    </recommendedName>
</protein>